<keyword evidence="3" id="KW-1185">Reference proteome</keyword>
<proteinExistence type="predicted"/>
<evidence type="ECO:0000313" key="2">
    <source>
        <dbReference type="EMBL" id="OMJ73981.1"/>
    </source>
</evidence>
<evidence type="ECO:0000313" key="3">
    <source>
        <dbReference type="Proteomes" id="UP000187209"/>
    </source>
</evidence>
<feature type="signal peptide" evidence="1">
    <location>
        <begin position="1"/>
        <end position="20"/>
    </location>
</feature>
<name>A0A1R2BB03_9CILI</name>
<sequence>MFKAIAIIVTALVLIQGLNAPDYIDRETKLIQTADSSCPPVTIFIECSDTCISYDDSSIFSTEIISFTENSIEVTLQDLYVDPEFCNEEVFVEVTCLENCVLTESEVTVTVTIYDEGLVLEFIIPLE</sequence>
<accession>A0A1R2BB03</accession>
<comment type="caution">
    <text evidence="2">The sequence shown here is derived from an EMBL/GenBank/DDBJ whole genome shotgun (WGS) entry which is preliminary data.</text>
</comment>
<dbReference type="EMBL" id="MPUH01000782">
    <property type="protein sequence ID" value="OMJ73981.1"/>
    <property type="molecule type" value="Genomic_DNA"/>
</dbReference>
<evidence type="ECO:0000256" key="1">
    <source>
        <dbReference type="SAM" id="SignalP"/>
    </source>
</evidence>
<feature type="chain" id="PRO_5013272142" evidence="1">
    <location>
        <begin position="21"/>
        <end position="127"/>
    </location>
</feature>
<reference evidence="2 3" key="1">
    <citation type="submission" date="2016-11" db="EMBL/GenBank/DDBJ databases">
        <title>The macronuclear genome of Stentor coeruleus: a giant cell with tiny introns.</title>
        <authorList>
            <person name="Slabodnick M."/>
            <person name="Ruby J.G."/>
            <person name="Reiff S.B."/>
            <person name="Swart E.C."/>
            <person name="Gosai S."/>
            <person name="Prabakaran S."/>
            <person name="Witkowska E."/>
            <person name="Larue G.E."/>
            <person name="Fisher S."/>
            <person name="Freeman R.M."/>
            <person name="Gunawardena J."/>
            <person name="Chu W."/>
            <person name="Stover N.A."/>
            <person name="Gregory B.D."/>
            <person name="Nowacki M."/>
            <person name="Derisi J."/>
            <person name="Roy S.W."/>
            <person name="Marshall W.F."/>
            <person name="Sood P."/>
        </authorList>
    </citation>
    <scope>NUCLEOTIDE SEQUENCE [LARGE SCALE GENOMIC DNA]</scope>
    <source>
        <strain evidence="2">WM001</strain>
    </source>
</reference>
<dbReference type="AlphaFoldDB" id="A0A1R2BB03"/>
<dbReference type="Proteomes" id="UP000187209">
    <property type="component" value="Unassembled WGS sequence"/>
</dbReference>
<keyword evidence="1" id="KW-0732">Signal</keyword>
<gene>
    <name evidence="2" type="ORF">SteCoe_27192</name>
</gene>
<organism evidence="2 3">
    <name type="scientific">Stentor coeruleus</name>
    <dbReference type="NCBI Taxonomy" id="5963"/>
    <lineage>
        <taxon>Eukaryota</taxon>
        <taxon>Sar</taxon>
        <taxon>Alveolata</taxon>
        <taxon>Ciliophora</taxon>
        <taxon>Postciliodesmatophora</taxon>
        <taxon>Heterotrichea</taxon>
        <taxon>Heterotrichida</taxon>
        <taxon>Stentoridae</taxon>
        <taxon>Stentor</taxon>
    </lineage>
</organism>
<protein>
    <submittedName>
        <fullName evidence="2">Uncharacterized protein</fullName>
    </submittedName>
</protein>